<dbReference type="CDD" id="cd14450">
    <property type="entry name" value="CuRO_3_FV_like"/>
    <property type="match status" value="1"/>
</dbReference>
<dbReference type="PROSITE" id="PS01285">
    <property type="entry name" value="FA58C_1"/>
    <property type="match status" value="2"/>
</dbReference>
<dbReference type="FunFam" id="2.60.40.420:FF:000028">
    <property type="entry name" value="Ceruloplasmin"/>
    <property type="match status" value="3"/>
</dbReference>
<name>A0A8K1GHC8_9PASS</name>
<keyword evidence="17" id="KW-0653">Protein transport</keyword>
<feature type="disulfide bond" evidence="22">
    <location>
        <begin position="795"/>
        <end position="821"/>
    </location>
</feature>
<dbReference type="FunFam" id="2.60.120.260:FF:000002">
    <property type="entry name" value="Coagulation factor VIII"/>
    <property type="match status" value="2"/>
</dbReference>
<keyword evidence="8" id="KW-1017">Isopeptide bond</keyword>
<dbReference type="InterPro" id="IPR008972">
    <property type="entry name" value="Cupredoxin"/>
</dbReference>
<dbReference type="PANTHER" id="PTHR46806:SF10">
    <property type="entry name" value="COAGULATION FACTOR V"/>
    <property type="match status" value="1"/>
</dbReference>
<keyword evidence="15" id="KW-0106">Calcium</keyword>
<keyword evidence="9" id="KW-0964">Secreted</keyword>
<feature type="compositionally biased region" description="Acidic residues" evidence="23">
    <location>
        <begin position="143"/>
        <end position="162"/>
    </location>
</feature>
<keyword evidence="14" id="KW-0833">Ubl conjugation pathway</keyword>
<dbReference type="GO" id="GO:0038023">
    <property type="term" value="F:signaling receptor activity"/>
    <property type="evidence" value="ECO:0007669"/>
    <property type="project" value="TreeGrafter"/>
</dbReference>
<keyword evidence="7" id="KW-0963">Cytoplasm</keyword>
<feature type="compositionally biased region" description="Basic and acidic residues" evidence="23">
    <location>
        <begin position="1153"/>
        <end position="1163"/>
    </location>
</feature>
<evidence type="ECO:0000256" key="11">
    <source>
        <dbReference type="ARBA" id="ARBA00022723"/>
    </source>
</evidence>
<dbReference type="GO" id="GO:0005507">
    <property type="term" value="F:copper ion binding"/>
    <property type="evidence" value="ECO:0007669"/>
    <property type="project" value="InterPro"/>
</dbReference>
<dbReference type="GO" id="GO:0005886">
    <property type="term" value="C:plasma membrane"/>
    <property type="evidence" value="ECO:0007669"/>
    <property type="project" value="TreeGrafter"/>
</dbReference>
<keyword evidence="16" id="KW-0832">Ubl conjugation</keyword>
<evidence type="ECO:0000313" key="25">
    <source>
        <dbReference type="EMBL" id="TRZ18855.1"/>
    </source>
</evidence>
<dbReference type="PANTHER" id="PTHR46806">
    <property type="entry name" value="F5/8 TYPE C DOMAIN-CONTAINING PROTEIN"/>
    <property type="match status" value="1"/>
</dbReference>
<feature type="compositionally biased region" description="Acidic residues" evidence="23">
    <location>
        <begin position="989"/>
        <end position="1001"/>
    </location>
</feature>
<feature type="region of interest" description="Disordered" evidence="23">
    <location>
        <begin position="1203"/>
        <end position="1222"/>
    </location>
</feature>
<dbReference type="PROSITE" id="PS00079">
    <property type="entry name" value="MULTICOPPER_OXIDASE1"/>
    <property type="match status" value="2"/>
</dbReference>
<evidence type="ECO:0000256" key="18">
    <source>
        <dbReference type="ARBA" id="ARBA00023006"/>
    </source>
</evidence>
<evidence type="ECO:0000256" key="14">
    <source>
        <dbReference type="ARBA" id="ARBA00022786"/>
    </source>
</evidence>
<evidence type="ECO:0000256" key="10">
    <source>
        <dbReference type="ARBA" id="ARBA00022679"/>
    </source>
</evidence>
<evidence type="ECO:0000256" key="15">
    <source>
        <dbReference type="ARBA" id="ARBA00022837"/>
    </source>
</evidence>
<dbReference type="Pfam" id="PF07732">
    <property type="entry name" value="Cu-oxidase_3"/>
    <property type="match status" value="2"/>
</dbReference>
<evidence type="ECO:0000259" key="24">
    <source>
        <dbReference type="PROSITE" id="PS50022"/>
    </source>
</evidence>
<dbReference type="SMART" id="SM00231">
    <property type="entry name" value="FA58C"/>
    <property type="match status" value="2"/>
</dbReference>
<dbReference type="InterPro" id="IPR033138">
    <property type="entry name" value="Cu_oxidase_CS"/>
</dbReference>
<dbReference type="Gene3D" id="3.30.1460.50">
    <property type="match status" value="1"/>
</dbReference>
<evidence type="ECO:0000256" key="8">
    <source>
        <dbReference type="ARBA" id="ARBA00022499"/>
    </source>
</evidence>
<comment type="caution">
    <text evidence="25">The sequence shown here is derived from an EMBL/GenBank/DDBJ whole genome shotgun (WGS) entry which is preliminary data.</text>
</comment>
<keyword evidence="13" id="KW-0677">Repeat</keyword>
<dbReference type="PROSITE" id="PS50022">
    <property type="entry name" value="FA58C_3"/>
    <property type="match status" value="2"/>
</dbReference>
<dbReference type="Pfam" id="PF00754">
    <property type="entry name" value="F5_F8_type_C"/>
    <property type="match status" value="2"/>
</dbReference>
<keyword evidence="11" id="KW-0479">Metal-binding</keyword>
<reference evidence="25" key="1">
    <citation type="submission" date="2019-04" db="EMBL/GenBank/DDBJ databases">
        <title>Genome assembly of Zosterops borbonicus 15179.</title>
        <authorList>
            <person name="Leroy T."/>
            <person name="Anselmetti Y."/>
            <person name="Tilak M.-K."/>
            <person name="Nabholz B."/>
        </authorList>
    </citation>
    <scope>NUCLEOTIDE SEQUENCE</scope>
    <source>
        <strain evidence="25">HGM_15179</strain>
        <tissue evidence="25">Muscle</tissue>
    </source>
</reference>
<feature type="compositionally biased region" description="Polar residues" evidence="23">
    <location>
        <begin position="1447"/>
        <end position="1462"/>
    </location>
</feature>
<keyword evidence="19 22" id="KW-1015">Disulfide bond</keyword>
<evidence type="ECO:0000256" key="9">
    <source>
        <dbReference type="ARBA" id="ARBA00022525"/>
    </source>
</evidence>
<dbReference type="PROSITE" id="PS01286">
    <property type="entry name" value="FA58C_2"/>
    <property type="match status" value="2"/>
</dbReference>
<evidence type="ECO:0000256" key="21">
    <source>
        <dbReference type="ARBA" id="ARBA00034553"/>
    </source>
</evidence>
<keyword evidence="26" id="KW-1185">Reference proteome</keyword>
<feature type="region of interest" description="Disordered" evidence="23">
    <location>
        <begin position="139"/>
        <end position="162"/>
    </location>
</feature>
<keyword evidence="10" id="KW-0808">Transferase</keyword>
<evidence type="ECO:0000256" key="16">
    <source>
        <dbReference type="ARBA" id="ARBA00022843"/>
    </source>
</evidence>
<dbReference type="InterPro" id="IPR000421">
    <property type="entry name" value="FA58C"/>
</dbReference>
<dbReference type="FunFam" id="3.30.1460.50:FF:000001">
    <property type="entry name" value="Autophagy-related protein 3"/>
    <property type="match status" value="1"/>
</dbReference>
<dbReference type="InterPro" id="IPR050633">
    <property type="entry name" value="Neuropilin_MCO_CoagFactor"/>
</dbReference>
<dbReference type="SUPFAM" id="SSF49785">
    <property type="entry name" value="Galactose-binding domain-like"/>
    <property type="match status" value="2"/>
</dbReference>
<dbReference type="InterPro" id="IPR024715">
    <property type="entry name" value="Factor_5/8-like"/>
</dbReference>
<dbReference type="Pfam" id="PF03987">
    <property type="entry name" value="Autophagy_act_C"/>
    <property type="match status" value="1"/>
</dbReference>
<feature type="region of interest" description="Disordered" evidence="23">
    <location>
        <begin position="1148"/>
        <end position="1174"/>
    </location>
</feature>
<evidence type="ECO:0000256" key="2">
    <source>
        <dbReference type="ARBA" id="ARBA00004613"/>
    </source>
</evidence>
<dbReference type="InterPro" id="IPR011706">
    <property type="entry name" value="Cu-oxidase_C"/>
</dbReference>
<proteinExistence type="inferred from homology"/>
<gene>
    <name evidence="25" type="ORF">HGM15179_008279</name>
</gene>
<dbReference type="GO" id="GO:0006914">
    <property type="term" value="P:autophagy"/>
    <property type="evidence" value="ECO:0007669"/>
    <property type="project" value="UniProtKB-KW"/>
</dbReference>
<feature type="disulfide bond" evidence="22">
    <location>
        <begin position="1881"/>
        <end position="2031"/>
    </location>
</feature>
<keyword evidence="18" id="KW-0072">Autophagy</keyword>
<dbReference type="GO" id="GO:0015031">
    <property type="term" value="P:protein transport"/>
    <property type="evidence" value="ECO:0007669"/>
    <property type="project" value="UniProtKB-KW"/>
</dbReference>
<dbReference type="CDD" id="cd00057">
    <property type="entry name" value="FA58C"/>
    <property type="match status" value="2"/>
</dbReference>
<feature type="domain" description="F5/8 type C" evidence="24">
    <location>
        <begin position="1881"/>
        <end position="2031"/>
    </location>
</feature>
<organism evidence="25 26">
    <name type="scientific">Zosterops borbonicus</name>
    <dbReference type="NCBI Taxonomy" id="364589"/>
    <lineage>
        <taxon>Eukaryota</taxon>
        <taxon>Metazoa</taxon>
        <taxon>Chordata</taxon>
        <taxon>Craniata</taxon>
        <taxon>Vertebrata</taxon>
        <taxon>Euteleostomi</taxon>
        <taxon>Archelosauria</taxon>
        <taxon>Archosauria</taxon>
        <taxon>Dinosauria</taxon>
        <taxon>Saurischia</taxon>
        <taxon>Theropoda</taxon>
        <taxon>Coelurosauria</taxon>
        <taxon>Aves</taxon>
        <taxon>Neognathae</taxon>
        <taxon>Neoaves</taxon>
        <taxon>Telluraves</taxon>
        <taxon>Australaves</taxon>
        <taxon>Passeriformes</taxon>
        <taxon>Sylvioidea</taxon>
        <taxon>Zosteropidae</taxon>
        <taxon>Zosterops</taxon>
    </lineage>
</organism>
<comment type="similarity">
    <text evidence="4">Belongs to the multicopper oxidase family.</text>
</comment>
<feature type="disulfide bond" evidence="22">
    <location>
        <begin position="1699"/>
        <end position="1725"/>
    </location>
</feature>
<evidence type="ECO:0000256" key="17">
    <source>
        <dbReference type="ARBA" id="ARBA00022927"/>
    </source>
</evidence>
<dbReference type="Proteomes" id="UP000796761">
    <property type="component" value="Unassembled WGS sequence"/>
</dbReference>
<protein>
    <recommendedName>
        <fullName evidence="5">Ubiquitin-like-conjugating enzyme ATG3</fullName>
    </recommendedName>
    <alternativeName>
        <fullName evidence="21">Autophagy-related protein 3</fullName>
    </alternativeName>
</protein>
<evidence type="ECO:0000256" key="7">
    <source>
        <dbReference type="ARBA" id="ARBA00022490"/>
    </source>
</evidence>
<dbReference type="GO" id="GO:0005576">
    <property type="term" value="C:extracellular region"/>
    <property type="evidence" value="ECO:0007669"/>
    <property type="project" value="UniProtKB-SubCell"/>
</dbReference>
<dbReference type="InterPro" id="IPR008979">
    <property type="entry name" value="Galactose-bd-like_sf"/>
</dbReference>
<feature type="region of interest" description="Disordered" evidence="23">
    <location>
        <begin position="1378"/>
        <end position="1399"/>
    </location>
</feature>
<keyword evidence="12" id="KW-0732">Signal</keyword>
<evidence type="ECO:0000256" key="23">
    <source>
        <dbReference type="SAM" id="MobiDB-lite"/>
    </source>
</evidence>
<feature type="disulfide bond" evidence="22">
    <location>
        <begin position="878"/>
        <end position="959"/>
    </location>
</feature>
<dbReference type="GO" id="GO:0005737">
    <property type="term" value="C:cytoplasm"/>
    <property type="evidence" value="ECO:0007669"/>
    <property type="project" value="UniProtKB-SubCell"/>
</dbReference>
<accession>A0A8K1GHC8</accession>
<dbReference type="Pfam" id="PF07731">
    <property type="entry name" value="Cu-oxidase_2"/>
    <property type="match status" value="1"/>
</dbReference>
<dbReference type="InterPro" id="IPR011707">
    <property type="entry name" value="Cu-oxidase-like_N"/>
</dbReference>
<feature type="domain" description="F5/8 type C" evidence="24">
    <location>
        <begin position="2036"/>
        <end position="2190"/>
    </location>
</feature>
<evidence type="ECO:0000256" key="13">
    <source>
        <dbReference type="ARBA" id="ARBA00022737"/>
    </source>
</evidence>
<evidence type="ECO:0000256" key="20">
    <source>
        <dbReference type="ARBA" id="ARBA00023180"/>
    </source>
</evidence>
<dbReference type="EMBL" id="SWJQ01000206">
    <property type="protein sequence ID" value="TRZ18855.1"/>
    <property type="molecule type" value="Genomic_DNA"/>
</dbReference>
<feature type="region of interest" description="Disordered" evidence="23">
    <location>
        <begin position="977"/>
        <end position="1001"/>
    </location>
</feature>
<evidence type="ECO:0000256" key="1">
    <source>
        <dbReference type="ARBA" id="ARBA00004496"/>
    </source>
</evidence>
<evidence type="ECO:0000313" key="26">
    <source>
        <dbReference type="Proteomes" id="UP000796761"/>
    </source>
</evidence>
<feature type="region of interest" description="Disordered" evidence="23">
    <location>
        <begin position="1418"/>
        <end position="1465"/>
    </location>
</feature>
<evidence type="ECO:0000256" key="22">
    <source>
        <dbReference type="PIRSR" id="PIRSR000354-1"/>
    </source>
</evidence>
<feature type="disulfide bond" evidence="22">
    <location>
        <begin position="462"/>
        <end position="488"/>
    </location>
</feature>
<evidence type="ECO:0000256" key="19">
    <source>
        <dbReference type="ARBA" id="ARBA00023157"/>
    </source>
</evidence>
<dbReference type="SUPFAM" id="SSF49503">
    <property type="entry name" value="Cupredoxins"/>
    <property type="match status" value="6"/>
</dbReference>
<dbReference type="Gene3D" id="2.60.120.260">
    <property type="entry name" value="Galactose-binding domain-like"/>
    <property type="match status" value="2"/>
</dbReference>
<evidence type="ECO:0000256" key="4">
    <source>
        <dbReference type="ARBA" id="ARBA00010609"/>
    </source>
</evidence>
<evidence type="ECO:0000256" key="3">
    <source>
        <dbReference type="ARBA" id="ARBA00007683"/>
    </source>
</evidence>
<comment type="similarity">
    <text evidence="3">Belongs to the ATG3 family.</text>
</comment>
<dbReference type="GO" id="GO:0019787">
    <property type="term" value="F:ubiquitin-like protein transferase activity"/>
    <property type="evidence" value="ECO:0007669"/>
    <property type="project" value="InterPro"/>
</dbReference>
<keyword evidence="20" id="KW-0325">Glycoprotein</keyword>
<dbReference type="PIRSF" id="PIRSF000354">
    <property type="entry name" value="Factors_V_VIII"/>
    <property type="match status" value="1"/>
</dbReference>
<evidence type="ECO:0000256" key="12">
    <source>
        <dbReference type="ARBA" id="ARBA00022729"/>
    </source>
</evidence>
<feature type="disulfide bond" evidence="22">
    <location>
        <begin position="543"/>
        <end position="624"/>
    </location>
</feature>
<sequence>MQNVINTVKGKALEVAEYLTPVLKESKFKETGVITPEEFVAAGDHLVHHCPTWQWASGEELKVKAYLPTDKQFLVTKNVPCYKRCKQMEYSDEQEAIIEEDDGDGGWVDTFHNAGIVGATEAVKEITLDSKDNIKIPECSASCEDDDEEDEGEAADMEEYEESGLLETDDATLDTRQIVEANKTKVDVGGEDAILQTRTYDLYITYDKYYQTPRLWLFGYDEQRQPLTVEHMYEDISQDHVKKTVTIENHPHLPPPPMCSVHPCRHAEVMKKIIETVAEAPTCRREDIQLLASSQLCLADLIFLLLLLGSWWPDSEQHVVGAVKVREHYIAAQITSWTYKPEPEEKSRLEHSDPIFKKISYREYEVDFKKEKPANTFAGLLGPTLRAEVGDTLVVHLKNMADKPVSIHPQGLIYSKNEEGSLYDDRTSPAEKRDDAVLPGQLYTYVWDISEEVGPREADLPCLTYAYYSHENMAMDFNSGLIGALLICKKGSLNEDGSQKHFDREYVLMFGVFDENKSWQKSASVKYTINGYTDGTLPDLEACAYDNISWHLIGMSSKPEIFSIHVNGQSMEQKHRRVSAVNLVGGASTTVNMTVTEEGRWLISSLVQKHLQAGMHGYLTVRDCGDKELKKSRLSYRERLMVKTWEYFIAAEEVTWDYAPNIPDTLDRHYKSQRLDNFSNIIGKRYKKAIFRQYADASFTKRLENPRPKETGILGPVIRAQINDKVKIVFKNKASRPYSIYFHGVTLAKNAEGADYPLDPTSNGTQSRGVEPGKTYTYEWKIAKTDQPTAQDAQCITRLYHSAVNIERDIASGLIGPLLICKSEALTQKGVQKKADEEQQAMFAVFDENKSWYLEDNIKEYCTINGYVSDSSEILGFCRDTVVQWHFFSVGTHDEIVSVRLAGHSFLYQGKFEDTLSLFPMSGESVTVEMDNGGTWLLASWGTPEMSYGMRLRFRDAKCDYEEDETLDILDLTPTKTEKKAVSTSAEEGVQENEEAKDDDTDYQDYLASYYSIRSSRKAAGDEEKQNLTALAWEQYEDTDAMSSEVTAGSGLTPINSNGTTNNSNFLETHITPLPPVKAETFQSNHTSVTAEEDLFLAAASDRKADLVFENRSQSNYEITHSNMSAGEHLLSNGESPVNVTEELLAAGNDSKPFPDKHPEESTGRGNYTANKKRKRRSSLAIKFYAVQKMNDLLNHVRSKNASFSDKTDAPHSVHHTKNTSNEAMVGAGQLPNEYEDDLEEERKKMENPMHTVNLTLDLDLLVGDGSNASSLSEPRISKDKPADAFSLGYILDNTSPNSSPAVVKNLLEASLPGAGKYSSKMTSEEWNLVSAKINLGLEASLDKFAAGKLNHRGRNGTASINKEDMKKYQGFSHLMGENQKGSHIHPIQKGKERNNNDTVTSYGTLIKIRRRKKEDAKITYLLSPRSRNPKKPGNSTAGFGRALFPSGTNHSDSSKAPSGVSQRLDLSRARHGESLNHTLTPRQFRPSITIGLPRADGDYEYVIGESYSDESSGGEYEYHYVSFNDPYLTDPKVNISRQRNPDDIAEHYLRSRGNERRYYIAAKEVCWNYAGYKKSTMRNDKTCKDGSRRKVIFQSYTDSTFTTLQDEDEYTEHLGILGPVIRAEVDDVIQVHFKNLASRPYSLHAHGVLYEKSSEGSVYDDESTAWFKEDGEVKPNNSYIYVWYANRRSGPVQSGATCRSWIYYSDLNLEKDIQSGLIGPILICEKGALSKSNSSRTYIRDFFLLFMVFDEEKSWYFDKHSGRPCNEKTQEKQQCHKFYAINGITYNLQGLRMYEGETVRWHLLNMGGPKDIHVVHFHGQTFIEQGKPEHQLGTYTLLPGSFKTIEMKPRSPGWWLLDTEVGEYQQAGMQASYLVIEKECRIPMGLESGVILDSQIDASQHIDYWEPKLARLNNYGTYNAWSTTVEEELPWIQVDFQRQVLLTGIQTQGAKQFFKSLYIQKYFLVYSKDKRMWNAFKGDSSPTGKIFDGNSNAYDIKENIIDPPIIARYIRLYPIESYNRPTLRMELLGCEVDGCSLPLGMESREIKNSQITASSAKTSWFNTWGASLARLNLNGKTNAWRAKVDNNQQWLQIDLLTVKKITAIATQGVTSLSYENFVKSYVLLYSDDGSEWKSYTEGSSSEPKVFSGNTNSNGQVKNRFDQPILSRFIRIVPKTWYRGIALRVELYGCDFGGGLAVKRTDKSGSS</sequence>
<evidence type="ECO:0000256" key="5">
    <source>
        <dbReference type="ARBA" id="ARBA00017573"/>
    </source>
</evidence>
<dbReference type="Gene3D" id="2.60.40.420">
    <property type="entry name" value="Cupredoxins - blue copper proteins"/>
    <property type="match status" value="5"/>
</dbReference>
<dbReference type="InterPro" id="IPR007135">
    <property type="entry name" value="Atg3/Atg10"/>
</dbReference>
<dbReference type="GO" id="GO:0016491">
    <property type="term" value="F:oxidoreductase activity"/>
    <property type="evidence" value="ECO:0007669"/>
    <property type="project" value="InterPro"/>
</dbReference>
<evidence type="ECO:0000256" key="6">
    <source>
        <dbReference type="ARBA" id="ARBA00022448"/>
    </source>
</evidence>
<dbReference type="OrthoDB" id="2121828at2759"/>
<keyword evidence="6" id="KW-0813">Transport</keyword>
<comment type="subcellular location">
    <subcellularLocation>
        <location evidence="1">Cytoplasm</location>
    </subcellularLocation>
    <subcellularLocation>
        <location evidence="2">Secreted</location>
    </subcellularLocation>
</comment>